<name>A0A917JEI1_9ENTE</name>
<accession>A0A917JEI1</accession>
<sequence>MINELKNNFTQTTVGSIIWIAILATIFNFQETTPLHPIWTVIAIGCIFGFIFGVIYPFLWNYSTFKASINIAISTVLNTIGGTLAVYLFSPTMFNFIKPYIIGIVLLTLIGHTLGFYAYSKMENRKLAAELNQKI</sequence>
<dbReference type="AlphaFoldDB" id="A0A917JEI1"/>
<comment type="caution">
    <text evidence="2">The sequence shown here is derived from an EMBL/GenBank/DDBJ whole genome shotgun (WGS) entry which is preliminary data.</text>
</comment>
<evidence type="ECO:0000313" key="3">
    <source>
        <dbReference type="Proteomes" id="UP000622610"/>
    </source>
</evidence>
<evidence type="ECO:0000256" key="1">
    <source>
        <dbReference type="SAM" id="Phobius"/>
    </source>
</evidence>
<gene>
    <name evidence="2" type="ORF">GCM10011482_08380</name>
</gene>
<dbReference type="RefSeq" id="WP_188367021.1">
    <property type="nucleotide sequence ID" value="NZ_BMDT01000002.1"/>
</dbReference>
<reference evidence="2" key="1">
    <citation type="journal article" date="2014" name="Int. J. Syst. Evol. Microbiol.">
        <title>Complete genome sequence of Corynebacterium casei LMG S-19264T (=DSM 44701T), isolated from a smear-ripened cheese.</title>
        <authorList>
            <consortium name="US DOE Joint Genome Institute (JGI-PGF)"/>
            <person name="Walter F."/>
            <person name="Albersmeier A."/>
            <person name="Kalinowski J."/>
            <person name="Ruckert C."/>
        </authorList>
    </citation>
    <scope>NUCLEOTIDE SEQUENCE</scope>
    <source>
        <strain evidence="2">CCM 8433</strain>
    </source>
</reference>
<evidence type="ECO:0000313" key="2">
    <source>
        <dbReference type="EMBL" id="GGI65184.1"/>
    </source>
</evidence>
<feature type="transmembrane region" description="Helical" evidence="1">
    <location>
        <begin position="12"/>
        <end position="30"/>
    </location>
</feature>
<dbReference type="Proteomes" id="UP000622610">
    <property type="component" value="Unassembled WGS sequence"/>
</dbReference>
<protein>
    <submittedName>
        <fullName evidence="2">Uncharacterized protein</fullName>
    </submittedName>
</protein>
<feature type="transmembrane region" description="Helical" evidence="1">
    <location>
        <begin position="36"/>
        <end position="59"/>
    </location>
</feature>
<organism evidence="2 3">
    <name type="scientific">Enterococcus alcedinis</name>
    <dbReference type="NCBI Taxonomy" id="1274384"/>
    <lineage>
        <taxon>Bacteria</taxon>
        <taxon>Bacillati</taxon>
        <taxon>Bacillota</taxon>
        <taxon>Bacilli</taxon>
        <taxon>Lactobacillales</taxon>
        <taxon>Enterococcaceae</taxon>
        <taxon>Enterococcus</taxon>
    </lineage>
</organism>
<dbReference type="SUPFAM" id="SSF103473">
    <property type="entry name" value="MFS general substrate transporter"/>
    <property type="match status" value="1"/>
</dbReference>
<feature type="transmembrane region" description="Helical" evidence="1">
    <location>
        <begin position="96"/>
        <end position="119"/>
    </location>
</feature>
<feature type="transmembrane region" description="Helical" evidence="1">
    <location>
        <begin position="71"/>
        <end position="90"/>
    </location>
</feature>
<keyword evidence="1" id="KW-1133">Transmembrane helix</keyword>
<dbReference type="EMBL" id="BMDT01000002">
    <property type="protein sequence ID" value="GGI65184.1"/>
    <property type="molecule type" value="Genomic_DNA"/>
</dbReference>
<keyword evidence="3" id="KW-1185">Reference proteome</keyword>
<keyword evidence="1" id="KW-0472">Membrane</keyword>
<dbReference type="InterPro" id="IPR036259">
    <property type="entry name" value="MFS_trans_sf"/>
</dbReference>
<keyword evidence="1" id="KW-0812">Transmembrane</keyword>
<proteinExistence type="predicted"/>
<reference evidence="2" key="2">
    <citation type="submission" date="2020-09" db="EMBL/GenBank/DDBJ databases">
        <authorList>
            <person name="Sun Q."/>
            <person name="Sedlacek I."/>
        </authorList>
    </citation>
    <scope>NUCLEOTIDE SEQUENCE</scope>
    <source>
        <strain evidence="2">CCM 8433</strain>
    </source>
</reference>